<dbReference type="Proteomes" id="UP000000361">
    <property type="component" value="Chromosome 1"/>
</dbReference>
<evidence type="ECO:0000256" key="1">
    <source>
        <dbReference type="SAM" id="MobiDB-lite"/>
    </source>
</evidence>
<sequence length="81" mass="9082">MTKESRRPSSPFQKYSRGVRGAKRPRAAGQAKNPAAGLDRGRVIMWPHPPTTGLRNQNPPAMRGFRGSTFIKRPGDSRRIR</sequence>
<protein>
    <submittedName>
        <fullName evidence="2">Uncharacterized protein</fullName>
    </submittedName>
</protein>
<dbReference type="EMBL" id="CP000489">
    <property type="protein sequence ID" value="ABL70463.1"/>
    <property type="molecule type" value="Genomic_DNA"/>
</dbReference>
<evidence type="ECO:0000313" key="2">
    <source>
        <dbReference type="EMBL" id="ABL70463.1"/>
    </source>
</evidence>
<feature type="region of interest" description="Disordered" evidence="1">
    <location>
        <begin position="1"/>
        <end position="81"/>
    </location>
</feature>
<dbReference type="KEGG" id="pde:Pden_2373"/>
<dbReference type="EnsemblBacteria" id="ABL70463">
    <property type="protein sequence ID" value="ABL70463"/>
    <property type="gene ID" value="Pden_2373"/>
</dbReference>
<evidence type="ECO:0000313" key="3">
    <source>
        <dbReference type="Proteomes" id="UP000000361"/>
    </source>
</evidence>
<gene>
    <name evidence="2" type="ordered locus">Pden_2373</name>
</gene>
<proteinExistence type="predicted"/>
<dbReference type="AlphaFoldDB" id="A1B4L9"/>
<accession>A1B4L9</accession>
<keyword evidence="3" id="KW-1185">Reference proteome</keyword>
<name>A1B4L9_PARDP</name>
<organism evidence="2 3">
    <name type="scientific">Paracoccus denitrificans (strain Pd 1222)</name>
    <dbReference type="NCBI Taxonomy" id="318586"/>
    <lineage>
        <taxon>Bacteria</taxon>
        <taxon>Pseudomonadati</taxon>
        <taxon>Pseudomonadota</taxon>
        <taxon>Alphaproteobacteria</taxon>
        <taxon>Rhodobacterales</taxon>
        <taxon>Paracoccaceae</taxon>
        <taxon>Paracoccus</taxon>
    </lineage>
</organism>
<reference evidence="3" key="1">
    <citation type="submission" date="2006-12" db="EMBL/GenBank/DDBJ databases">
        <title>Complete sequence of chromosome 1 of Paracoccus denitrificans PD1222.</title>
        <authorList>
            <person name="Copeland A."/>
            <person name="Lucas S."/>
            <person name="Lapidus A."/>
            <person name="Barry K."/>
            <person name="Detter J.C."/>
            <person name="Glavina del Rio T."/>
            <person name="Hammon N."/>
            <person name="Israni S."/>
            <person name="Dalin E."/>
            <person name="Tice H."/>
            <person name="Pitluck S."/>
            <person name="Munk A.C."/>
            <person name="Brettin T."/>
            <person name="Bruce D."/>
            <person name="Han C."/>
            <person name="Tapia R."/>
            <person name="Gilna P."/>
            <person name="Schmutz J."/>
            <person name="Larimer F."/>
            <person name="Land M."/>
            <person name="Hauser L."/>
            <person name="Kyrpides N."/>
            <person name="Lykidis A."/>
            <person name="Spiro S."/>
            <person name="Richardson D.J."/>
            <person name="Moir J.W.B."/>
            <person name="Ferguson S.J."/>
            <person name="van Spanning R.J.M."/>
            <person name="Richardson P."/>
        </authorList>
    </citation>
    <scope>NUCLEOTIDE SEQUENCE [LARGE SCALE GENOMIC DNA]</scope>
    <source>
        <strain evidence="3">Pd 1222</strain>
    </source>
</reference>
<dbReference type="HOGENOM" id="CLU_2570685_0_0_5"/>